<dbReference type="STRING" id="1533.SAMN05443638_1203"/>
<dbReference type="RefSeq" id="WP_072896758.1">
    <property type="nucleotide sequence ID" value="NZ_FQVM01000020.1"/>
</dbReference>
<accession>A0A1M4XPX6</accession>
<dbReference type="InterPro" id="IPR021377">
    <property type="entry name" value="DUF3006"/>
</dbReference>
<evidence type="ECO:0000313" key="2">
    <source>
        <dbReference type="Proteomes" id="UP000184035"/>
    </source>
</evidence>
<evidence type="ECO:0008006" key="3">
    <source>
        <dbReference type="Google" id="ProtNLM"/>
    </source>
</evidence>
<protein>
    <recommendedName>
        <fullName evidence="3">DUF3006 domain-containing protein</fullName>
    </recommendedName>
</protein>
<dbReference type="OrthoDB" id="164847at2"/>
<gene>
    <name evidence="1" type="ORF">SAMN05443638_1203</name>
</gene>
<proteinExistence type="predicted"/>
<sequence>MQYNSNKFIIDRVEGNIAVCEDNKGNMININIKYIIGKIKEGSVIIKKNSLYYIDENLTKKRKKEIEELVKGLWVE</sequence>
<dbReference type="Pfam" id="PF11213">
    <property type="entry name" value="DUF3006"/>
    <property type="match status" value="1"/>
</dbReference>
<name>A0A1M4XPX6_9CLOT</name>
<evidence type="ECO:0000313" key="1">
    <source>
        <dbReference type="EMBL" id="SHE95488.1"/>
    </source>
</evidence>
<organism evidence="1 2">
    <name type="scientific">Clostridium fallax</name>
    <dbReference type="NCBI Taxonomy" id="1533"/>
    <lineage>
        <taxon>Bacteria</taxon>
        <taxon>Bacillati</taxon>
        <taxon>Bacillota</taxon>
        <taxon>Clostridia</taxon>
        <taxon>Eubacteriales</taxon>
        <taxon>Clostridiaceae</taxon>
        <taxon>Clostridium</taxon>
    </lineage>
</organism>
<dbReference type="EMBL" id="FQVM01000020">
    <property type="protein sequence ID" value="SHE95488.1"/>
    <property type="molecule type" value="Genomic_DNA"/>
</dbReference>
<dbReference type="Proteomes" id="UP000184035">
    <property type="component" value="Unassembled WGS sequence"/>
</dbReference>
<dbReference type="AlphaFoldDB" id="A0A1M4XPX6"/>
<reference evidence="1 2" key="1">
    <citation type="submission" date="2016-11" db="EMBL/GenBank/DDBJ databases">
        <authorList>
            <person name="Jaros S."/>
            <person name="Januszkiewicz K."/>
            <person name="Wedrychowicz H."/>
        </authorList>
    </citation>
    <scope>NUCLEOTIDE SEQUENCE [LARGE SCALE GENOMIC DNA]</scope>
    <source>
        <strain evidence="1 2">DSM 2631</strain>
    </source>
</reference>
<keyword evidence="2" id="KW-1185">Reference proteome</keyword>